<dbReference type="InterPro" id="IPR005530">
    <property type="entry name" value="SPW"/>
</dbReference>
<organism evidence="3 4">
    <name type="scientific">Sinomonas atrocyanea</name>
    <dbReference type="NCBI Taxonomy" id="37927"/>
    <lineage>
        <taxon>Bacteria</taxon>
        <taxon>Bacillati</taxon>
        <taxon>Actinomycetota</taxon>
        <taxon>Actinomycetes</taxon>
        <taxon>Micrococcales</taxon>
        <taxon>Micrococcaceae</taxon>
        <taxon>Sinomonas</taxon>
    </lineage>
</organism>
<name>A0A126ZXV2_9MICC</name>
<sequence>MNKWTRWEDYVAIVCGLYAALAVMWTAQTALSTSLMLVFGILLIASGVLNLSLPGTPWLEYVQCAFGVLLFVSPWMGAYTDHTGASWTSWIAGIIAAGVTAAAFKPANDARHHRVMPSH</sequence>
<keyword evidence="1" id="KW-0812">Transmembrane</keyword>
<gene>
    <name evidence="3" type="ORF">SA2016_0704</name>
</gene>
<dbReference type="Pfam" id="PF03779">
    <property type="entry name" value="SPW"/>
    <property type="match status" value="1"/>
</dbReference>
<keyword evidence="1" id="KW-0472">Membrane</keyword>
<accession>A0A126ZXV2</accession>
<reference evidence="3 4" key="1">
    <citation type="submission" date="2016-02" db="EMBL/GenBank/DDBJ databases">
        <title>Complete genome of Sinomonas atrocyanea KCTC 3377.</title>
        <authorList>
            <person name="Kim K.M."/>
        </authorList>
    </citation>
    <scope>NUCLEOTIDE SEQUENCE [LARGE SCALE GENOMIC DNA]</scope>
    <source>
        <strain evidence="3 4">KCTC 3377</strain>
    </source>
</reference>
<evidence type="ECO:0000313" key="4">
    <source>
        <dbReference type="Proteomes" id="UP000070134"/>
    </source>
</evidence>
<feature type="transmembrane region" description="Helical" evidence="1">
    <location>
        <begin position="33"/>
        <end position="51"/>
    </location>
</feature>
<dbReference type="EMBL" id="CP014518">
    <property type="protein sequence ID" value="AMM31394.1"/>
    <property type="molecule type" value="Genomic_DNA"/>
</dbReference>
<dbReference type="OrthoDB" id="32521at2"/>
<proteinExistence type="predicted"/>
<feature type="transmembrane region" description="Helical" evidence="1">
    <location>
        <begin position="58"/>
        <end position="78"/>
    </location>
</feature>
<evidence type="ECO:0000313" key="3">
    <source>
        <dbReference type="EMBL" id="AMM31394.1"/>
    </source>
</evidence>
<dbReference type="Proteomes" id="UP000070134">
    <property type="component" value="Chromosome"/>
</dbReference>
<dbReference type="AlphaFoldDB" id="A0A126ZXV2"/>
<dbReference type="RefSeq" id="WP_066495297.1">
    <property type="nucleotide sequence ID" value="NZ_BJMO01000012.1"/>
</dbReference>
<feature type="transmembrane region" description="Helical" evidence="1">
    <location>
        <begin position="84"/>
        <end position="104"/>
    </location>
</feature>
<protein>
    <recommendedName>
        <fullName evidence="2">SPW repeat-containing integral membrane domain-containing protein</fullName>
    </recommendedName>
</protein>
<feature type="domain" description="SPW repeat-containing integral membrane" evidence="2">
    <location>
        <begin position="7"/>
        <end position="99"/>
    </location>
</feature>
<dbReference type="KEGG" id="satk:SA2016_0704"/>
<evidence type="ECO:0000259" key="2">
    <source>
        <dbReference type="Pfam" id="PF03779"/>
    </source>
</evidence>
<keyword evidence="4" id="KW-1185">Reference proteome</keyword>
<feature type="transmembrane region" description="Helical" evidence="1">
    <location>
        <begin position="7"/>
        <end position="27"/>
    </location>
</feature>
<keyword evidence="1" id="KW-1133">Transmembrane helix</keyword>
<evidence type="ECO:0000256" key="1">
    <source>
        <dbReference type="SAM" id="Phobius"/>
    </source>
</evidence>